<accession>A0A9R0EBY2</accession>
<proteinExistence type="predicted"/>
<reference evidence="3" key="1">
    <citation type="submission" date="2025-08" db="UniProtKB">
        <authorList>
            <consortium name="RefSeq"/>
        </authorList>
    </citation>
    <scope>IDENTIFICATION</scope>
    <source>
        <tissue evidence="3">Whole larval tissue</tissue>
    </source>
</reference>
<dbReference type="AlphaFoldDB" id="A0A9R0EBY2"/>
<organism evidence="2 3">
    <name type="scientific">Spodoptera frugiperda</name>
    <name type="common">Fall armyworm</name>
    <dbReference type="NCBI Taxonomy" id="7108"/>
    <lineage>
        <taxon>Eukaryota</taxon>
        <taxon>Metazoa</taxon>
        <taxon>Ecdysozoa</taxon>
        <taxon>Arthropoda</taxon>
        <taxon>Hexapoda</taxon>
        <taxon>Insecta</taxon>
        <taxon>Pterygota</taxon>
        <taxon>Neoptera</taxon>
        <taxon>Endopterygota</taxon>
        <taxon>Lepidoptera</taxon>
        <taxon>Glossata</taxon>
        <taxon>Ditrysia</taxon>
        <taxon>Noctuoidea</taxon>
        <taxon>Noctuidae</taxon>
        <taxon>Amphipyrinae</taxon>
        <taxon>Spodoptera</taxon>
    </lineage>
</organism>
<feature type="signal peptide" evidence="1">
    <location>
        <begin position="1"/>
        <end position="24"/>
    </location>
</feature>
<gene>
    <name evidence="3" type="primary">LOC126912738</name>
</gene>
<evidence type="ECO:0000313" key="2">
    <source>
        <dbReference type="Proteomes" id="UP000829999"/>
    </source>
</evidence>
<keyword evidence="1" id="KW-0732">Signal</keyword>
<feature type="chain" id="PRO_5040166788" evidence="1">
    <location>
        <begin position="25"/>
        <end position="130"/>
    </location>
</feature>
<dbReference type="OrthoDB" id="10366158at2759"/>
<protein>
    <submittedName>
        <fullName evidence="3">Uncharacterized protein LOC126912738</fullName>
    </submittedName>
</protein>
<sequence length="130" mass="14807">MADSCYVTCVLVIVCFSLPTFSEGNKCEFSEGIYKSSYIPDVKWPLLLQSGFVSLDVAIPMTWHLTEETKDQKLRIAHVCVQMKDGNEDTKDMSIKIVRTGRSARVRILLKKPSKTHRRLSIQLFGKPRT</sequence>
<evidence type="ECO:0000256" key="1">
    <source>
        <dbReference type="SAM" id="SignalP"/>
    </source>
</evidence>
<dbReference type="GeneID" id="126912738"/>
<dbReference type="Proteomes" id="UP000829999">
    <property type="component" value="Chromosome 29"/>
</dbReference>
<name>A0A9R0EBY2_SPOFR</name>
<keyword evidence="2" id="KW-1185">Reference proteome</keyword>
<evidence type="ECO:0000313" key="3">
    <source>
        <dbReference type="RefSeq" id="XP_050562388.1"/>
    </source>
</evidence>
<dbReference type="RefSeq" id="XP_050562388.1">
    <property type="nucleotide sequence ID" value="XM_050706431.1"/>
</dbReference>